<reference evidence="3" key="1">
    <citation type="submission" date="2020-10" db="EMBL/GenBank/DDBJ databases">
        <title>High-Quality Genome Resource of Clonostachys rosea strain S41 by Oxford Nanopore Long-Read Sequencing.</title>
        <authorList>
            <person name="Wang H."/>
        </authorList>
    </citation>
    <scope>NUCLEOTIDE SEQUENCE</scope>
    <source>
        <strain evidence="3">S41</strain>
    </source>
</reference>
<proteinExistence type="predicted"/>
<name>A0A8H7N4X2_BIOOC</name>
<organism evidence="3 4">
    <name type="scientific">Bionectria ochroleuca</name>
    <name type="common">Gliocladium roseum</name>
    <dbReference type="NCBI Taxonomy" id="29856"/>
    <lineage>
        <taxon>Eukaryota</taxon>
        <taxon>Fungi</taxon>
        <taxon>Dikarya</taxon>
        <taxon>Ascomycota</taxon>
        <taxon>Pezizomycotina</taxon>
        <taxon>Sordariomycetes</taxon>
        <taxon>Hypocreomycetidae</taxon>
        <taxon>Hypocreales</taxon>
        <taxon>Bionectriaceae</taxon>
        <taxon>Clonostachys</taxon>
    </lineage>
</organism>
<feature type="compositionally biased region" description="Basic and acidic residues" evidence="1">
    <location>
        <begin position="58"/>
        <end position="67"/>
    </location>
</feature>
<dbReference type="AlphaFoldDB" id="A0A8H7N4X2"/>
<dbReference type="EMBL" id="JADCTT010000008">
    <property type="protein sequence ID" value="KAF9749345.1"/>
    <property type="molecule type" value="Genomic_DNA"/>
</dbReference>
<accession>A0A8H7N4X2</accession>
<feature type="region of interest" description="Disordered" evidence="1">
    <location>
        <begin position="36"/>
        <end position="67"/>
    </location>
</feature>
<sequence length="223" mass="26016">MRRLRPPSHSLTLGHLLPARPRNSLLLRPFSHSKQNRSQVAMASAAEPSANKAPAATETEKLPPLSDHDFKQYNRMAVRMDAFHNYFRQSWTLLWDACNKKKRPQGMSMRQFIGEGLSFAEHLTMHHGIEERHFFPMLARRMPEFRGSLPDQHKEIHAGLEVFEAYLRGCLSGEHELELGVLREKMETWGDVLWAHLDDEVKTLGAENMRKYWTLEEMRRMPM</sequence>
<evidence type="ECO:0000259" key="2">
    <source>
        <dbReference type="Pfam" id="PF01814"/>
    </source>
</evidence>
<evidence type="ECO:0000256" key="1">
    <source>
        <dbReference type="SAM" id="MobiDB-lite"/>
    </source>
</evidence>
<dbReference type="Proteomes" id="UP000616885">
    <property type="component" value="Unassembled WGS sequence"/>
</dbReference>
<dbReference type="Gene3D" id="1.20.120.520">
    <property type="entry name" value="nmb1532 protein domain like"/>
    <property type="match status" value="1"/>
</dbReference>
<protein>
    <recommendedName>
        <fullName evidence="2">Hemerythrin-like domain-containing protein</fullName>
    </recommendedName>
</protein>
<dbReference type="PANTHER" id="PTHR38048">
    <property type="entry name" value="EXPRESSED PROTEIN"/>
    <property type="match status" value="1"/>
</dbReference>
<gene>
    <name evidence="3" type="ORF">IM811_017140</name>
</gene>
<evidence type="ECO:0000313" key="4">
    <source>
        <dbReference type="Proteomes" id="UP000616885"/>
    </source>
</evidence>
<feature type="compositionally biased region" description="Low complexity" evidence="1">
    <location>
        <begin position="41"/>
        <end position="56"/>
    </location>
</feature>
<dbReference type="CDD" id="cd12108">
    <property type="entry name" value="Hr-like"/>
    <property type="match status" value="1"/>
</dbReference>
<dbReference type="Pfam" id="PF01814">
    <property type="entry name" value="Hemerythrin"/>
    <property type="match status" value="1"/>
</dbReference>
<comment type="caution">
    <text evidence="3">The sequence shown here is derived from an EMBL/GenBank/DDBJ whole genome shotgun (WGS) entry which is preliminary data.</text>
</comment>
<dbReference type="InterPro" id="IPR053206">
    <property type="entry name" value="Dimeric_xanthone_biosynth"/>
</dbReference>
<feature type="domain" description="Hemerythrin-like" evidence="2">
    <location>
        <begin position="79"/>
        <end position="202"/>
    </location>
</feature>
<dbReference type="PANTHER" id="PTHR38048:SF1">
    <property type="entry name" value="HEMERYTHRIN-LIKE DOMAIN-CONTAINING PROTEIN"/>
    <property type="match status" value="1"/>
</dbReference>
<dbReference type="InterPro" id="IPR012312">
    <property type="entry name" value="Hemerythrin-like"/>
</dbReference>
<evidence type="ECO:0000313" key="3">
    <source>
        <dbReference type="EMBL" id="KAF9749345.1"/>
    </source>
</evidence>